<name>A0A5C6UDW6_9SPHN</name>
<dbReference type="EMBL" id="VOQR01000001">
    <property type="protein sequence ID" value="TXC70844.1"/>
    <property type="molecule type" value="Genomic_DNA"/>
</dbReference>
<organism evidence="1 2">
    <name type="scientific">Sphingomonas ginsenosidivorax</name>
    <dbReference type="NCBI Taxonomy" id="862135"/>
    <lineage>
        <taxon>Bacteria</taxon>
        <taxon>Pseudomonadati</taxon>
        <taxon>Pseudomonadota</taxon>
        <taxon>Alphaproteobacteria</taxon>
        <taxon>Sphingomonadales</taxon>
        <taxon>Sphingomonadaceae</taxon>
        <taxon>Sphingomonas</taxon>
    </lineage>
</organism>
<evidence type="ECO:0000313" key="1">
    <source>
        <dbReference type="EMBL" id="TXC70844.1"/>
    </source>
</evidence>
<dbReference type="Proteomes" id="UP000321250">
    <property type="component" value="Unassembled WGS sequence"/>
</dbReference>
<dbReference type="AlphaFoldDB" id="A0A5C6UDW6"/>
<accession>A0A5C6UDW6</accession>
<evidence type="ECO:0000313" key="2">
    <source>
        <dbReference type="Proteomes" id="UP000321250"/>
    </source>
</evidence>
<dbReference type="OrthoDB" id="7390151at2"/>
<protein>
    <submittedName>
        <fullName evidence="1">Uncharacterized protein</fullName>
    </submittedName>
</protein>
<proteinExistence type="predicted"/>
<gene>
    <name evidence="1" type="ORF">FSB78_07745</name>
</gene>
<reference evidence="1 2" key="1">
    <citation type="journal article" date="2013" name="Antonie Van Leeuwenhoek">
        <title>Sphingomonas ginsenosidivorax sp. nov., with the ability to transform ginsenosides.</title>
        <authorList>
            <person name="Jin X.F."/>
            <person name="Kim J.K."/>
            <person name="Liu Q.M."/>
            <person name="Kang M.S."/>
            <person name="He D."/>
            <person name="Jin F.X."/>
            <person name="Kim S.C."/>
            <person name="Im W.T."/>
        </authorList>
    </citation>
    <scope>NUCLEOTIDE SEQUENCE [LARGE SCALE GENOMIC DNA]</scope>
    <source>
        <strain evidence="1 2">KHI67</strain>
    </source>
</reference>
<sequence length="228" mass="23731">MSDACASAPGREAQLCLGPQSGPVVLIAPALFEEANRLRAFTVAVMRGLALRGIGSILPDLPGTNESLVATQDARLDDWRTAFAAAVPPRPTYGVAIRGGALLDGEADLVGRYHLSPPTGADVVRDLVRTRLAAVREGGAAFDPADIDPPGPPIVLAGNAVARDLLVALKTAEPSPAERVVRLDGDLRPADRVFAGRPLWRAAEPDTDPALAAAIAEDIADWIARCAA</sequence>
<keyword evidence="2" id="KW-1185">Reference proteome</keyword>
<dbReference type="RefSeq" id="WP_147081537.1">
    <property type="nucleotide sequence ID" value="NZ_VOQR01000001.1"/>
</dbReference>
<comment type="caution">
    <text evidence="1">The sequence shown here is derived from an EMBL/GenBank/DDBJ whole genome shotgun (WGS) entry which is preliminary data.</text>
</comment>